<proteinExistence type="inferred from homology"/>
<sequence length="555" mass="59647">MRTLIPALLLAFGASAGSLAQAQSCGSGGGATVCLSASGSANDNQLNWTVSGNVSRLEVYRDTDADPAGRTRIAVPATSARSYADASANTGTSYWYWVKFTTSAGSYNSGSASAIRGSSCAPTAVTPYISANGSWTQTSSATVTAGNSAILGPQPTTGGSWGWSGCGTSGSAREQTITPAASCTATATYTNSCGAKTTQAFAITVPSAQTQVFPNPGINLGNTLEAFWPGAAAPTKALIDSIRDRGFKTLRIPVAWDFHSTNGTIDPAFMAQVKQTVDWALAAGLYVIINDHYDLGWFERNGFNSYDPAINAKLINMWTQVANTFKWYDSDKLAFAVANEPDAPTQAKTDVLYQYQQNWINAMRANGGGNAVRWLIVQGPNTNIDNTINFGKNLPTDPANKRMVEVHLYDPFDFTLMDTDESWGTWTAFWGYNYKVSNQWTNRNVKAGSDESLIDIQLAKMKYFTDRGIPVLIGEYRAGVKPASLGLTGSYKDQNYRSTTHWNKYVQNKIASLGFSGTGWVIQQDLFNNTTGEVLDWNMLGSMLGTSEIGPISGL</sequence>
<keyword evidence="11" id="KW-1185">Reference proteome</keyword>
<name>A0ABU1Z3D1_9BURK</name>
<feature type="domain" description="Glycoside hydrolase family 5" evidence="9">
    <location>
        <begin position="224"/>
        <end position="517"/>
    </location>
</feature>
<keyword evidence="4" id="KW-0119">Carbohydrate metabolism</keyword>
<dbReference type="InterPro" id="IPR001547">
    <property type="entry name" value="Glyco_hydro_5"/>
</dbReference>
<dbReference type="EMBL" id="JAVDXQ010000001">
    <property type="protein sequence ID" value="MDR7295119.1"/>
    <property type="molecule type" value="Genomic_DNA"/>
</dbReference>
<reference evidence="10 11" key="1">
    <citation type="submission" date="2023-07" db="EMBL/GenBank/DDBJ databases">
        <title>Sorghum-associated microbial communities from plants grown in Nebraska, USA.</title>
        <authorList>
            <person name="Schachtman D."/>
        </authorList>
    </citation>
    <scope>NUCLEOTIDE SEQUENCE [LARGE SCALE GENOMIC DNA]</scope>
    <source>
        <strain evidence="10 11">BE310</strain>
    </source>
</reference>
<feature type="signal peptide" evidence="8">
    <location>
        <begin position="1"/>
        <end position="22"/>
    </location>
</feature>
<evidence type="ECO:0000313" key="11">
    <source>
        <dbReference type="Proteomes" id="UP001180536"/>
    </source>
</evidence>
<keyword evidence="6" id="KW-0624">Polysaccharide degradation</keyword>
<evidence type="ECO:0000313" key="10">
    <source>
        <dbReference type="EMBL" id="MDR7295119.1"/>
    </source>
</evidence>
<feature type="chain" id="PRO_5047139938" evidence="8">
    <location>
        <begin position="23"/>
        <end position="555"/>
    </location>
</feature>
<dbReference type="Pfam" id="PF00150">
    <property type="entry name" value="Cellulase"/>
    <property type="match status" value="1"/>
</dbReference>
<accession>A0ABU1Z3D1</accession>
<evidence type="ECO:0000256" key="1">
    <source>
        <dbReference type="ARBA" id="ARBA00005641"/>
    </source>
</evidence>
<evidence type="ECO:0000256" key="6">
    <source>
        <dbReference type="ARBA" id="ARBA00023326"/>
    </source>
</evidence>
<evidence type="ECO:0000256" key="5">
    <source>
        <dbReference type="ARBA" id="ARBA00023295"/>
    </source>
</evidence>
<dbReference type="Proteomes" id="UP001180536">
    <property type="component" value="Unassembled WGS sequence"/>
</dbReference>
<organism evidence="10 11">
    <name type="scientific">Pelomonas aquatica</name>
    <dbReference type="NCBI Taxonomy" id="431058"/>
    <lineage>
        <taxon>Bacteria</taxon>
        <taxon>Pseudomonadati</taxon>
        <taxon>Pseudomonadota</taxon>
        <taxon>Betaproteobacteria</taxon>
        <taxon>Burkholderiales</taxon>
        <taxon>Sphaerotilaceae</taxon>
        <taxon>Roseateles</taxon>
    </lineage>
</organism>
<dbReference type="PANTHER" id="PTHR31297:SF41">
    <property type="entry name" value="ENDOGLUCANASE, PUTATIVE (AFU_ORTHOLOGUE AFUA_5G01830)-RELATED"/>
    <property type="match status" value="1"/>
</dbReference>
<dbReference type="PANTHER" id="PTHR31297">
    <property type="entry name" value="GLUCAN ENDO-1,6-BETA-GLUCOSIDASE B"/>
    <property type="match status" value="1"/>
</dbReference>
<dbReference type="Gene3D" id="3.20.20.80">
    <property type="entry name" value="Glycosidases"/>
    <property type="match status" value="1"/>
</dbReference>
<dbReference type="InterPro" id="IPR050386">
    <property type="entry name" value="Glycosyl_hydrolase_5"/>
</dbReference>
<dbReference type="InterPro" id="IPR017853">
    <property type="entry name" value="GH"/>
</dbReference>
<dbReference type="RefSeq" id="WP_157275685.1">
    <property type="nucleotide sequence ID" value="NZ_JAVDXQ010000001.1"/>
</dbReference>
<dbReference type="Gene3D" id="2.60.40.10">
    <property type="entry name" value="Immunoglobulins"/>
    <property type="match status" value="1"/>
</dbReference>
<evidence type="ECO:0000256" key="2">
    <source>
        <dbReference type="ARBA" id="ARBA00022801"/>
    </source>
</evidence>
<evidence type="ECO:0000256" key="8">
    <source>
        <dbReference type="SAM" id="SignalP"/>
    </source>
</evidence>
<keyword evidence="2 7" id="KW-0378">Hydrolase</keyword>
<evidence type="ECO:0000256" key="3">
    <source>
        <dbReference type="ARBA" id="ARBA00023001"/>
    </source>
</evidence>
<gene>
    <name evidence="10" type="ORF">J2X16_000440</name>
</gene>
<dbReference type="SUPFAM" id="SSF51445">
    <property type="entry name" value="(Trans)glycosidases"/>
    <property type="match status" value="1"/>
</dbReference>
<protein>
    <submittedName>
        <fullName evidence="10">Aryl-phospho-beta-D-glucosidase BglC (GH1 family)</fullName>
    </submittedName>
</protein>
<dbReference type="InterPro" id="IPR013783">
    <property type="entry name" value="Ig-like_fold"/>
</dbReference>
<keyword evidence="5 7" id="KW-0326">Glycosidase</keyword>
<keyword evidence="3" id="KW-0136">Cellulose degradation</keyword>
<evidence type="ECO:0000256" key="7">
    <source>
        <dbReference type="RuleBase" id="RU361153"/>
    </source>
</evidence>
<comment type="caution">
    <text evidence="10">The sequence shown here is derived from an EMBL/GenBank/DDBJ whole genome shotgun (WGS) entry which is preliminary data.</text>
</comment>
<comment type="similarity">
    <text evidence="1 7">Belongs to the glycosyl hydrolase 5 (cellulase A) family.</text>
</comment>
<evidence type="ECO:0000259" key="9">
    <source>
        <dbReference type="Pfam" id="PF00150"/>
    </source>
</evidence>
<evidence type="ECO:0000256" key="4">
    <source>
        <dbReference type="ARBA" id="ARBA00023277"/>
    </source>
</evidence>
<keyword evidence="8" id="KW-0732">Signal</keyword>